<feature type="region of interest" description="Disordered" evidence="1">
    <location>
        <begin position="678"/>
        <end position="699"/>
    </location>
</feature>
<feature type="compositionally biased region" description="Basic and acidic residues" evidence="1">
    <location>
        <begin position="316"/>
        <end position="329"/>
    </location>
</feature>
<accession>A0AAN7X8D2</accession>
<feature type="region of interest" description="Disordered" evidence="1">
    <location>
        <begin position="1027"/>
        <end position="1057"/>
    </location>
</feature>
<feature type="region of interest" description="Disordered" evidence="1">
    <location>
        <begin position="309"/>
        <end position="345"/>
    </location>
</feature>
<feature type="compositionally biased region" description="Polar residues" evidence="1">
    <location>
        <begin position="830"/>
        <end position="847"/>
    </location>
</feature>
<feature type="region of interest" description="Disordered" evidence="1">
    <location>
        <begin position="369"/>
        <end position="595"/>
    </location>
</feature>
<reference evidence="2 3" key="2">
    <citation type="journal article" date="2023" name="Mol. Biol. Evol.">
        <title>Genomics of Secondarily Temperate Adaptation in the Only Non-Antarctic Icefish.</title>
        <authorList>
            <person name="Rivera-Colon A.G."/>
            <person name="Rayamajhi N."/>
            <person name="Minhas B.F."/>
            <person name="Madrigal G."/>
            <person name="Bilyk K.T."/>
            <person name="Yoon V."/>
            <person name="Hune M."/>
            <person name="Gregory S."/>
            <person name="Cheng C.H.C."/>
            <person name="Catchen J.M."/>
        </authorList>
    </citation>
    <scope>NUCLEOTIDE SEQUENCE [LARGE SCALE GENOMIC DNA]</scope>
    <source>
        <strain evidence="2">JMC-PN-2008</strain>
    </source>
</reference>
<feature type="compositionally biased region" description="Low complexity" evidence="1">
    <location>
        <begin position="420"/>
        <end position="438"/>
    </location>
</feature>
<feature type="compositionally biased region" description="Polar residues" evidence="1">
    <location>
        <begin position="933"/>
        <end position="950"/>
    </location>
</feature>
<dbReference type="AlphaFoldDB" id="A0AAN7X8D2"/>
<evidence type="ECO:0000256" key="1">
    <source>
        <dbReference type="SAM" id="MobiDB-lite"/>
    </source>
</evidence>
<protein>
    <submittedName>
        <fullName evidence="2">Uncharacterized protein</fullName>
    </submittedName>
</protein>
<comment type="caution">
    <text evidence="2">The sequence shown here is derived from an EMBL/GenBank/DDBJ whole genome shotgun (WGS) entry which is preliminary data.</text>
</comment>
<evidence type="ECO:0000313" key="3">
    <source>
        <dbReference type="Proteomes" id="UP001346869"/>
    </source>
</evidence>
<dbReference type="PRINTS" id="PR01217">
    <property type="entry name" value="PRICHEXTENSN"/>
</dbReference>
<feature type="region of interest" description="Disordered" evidence="1">
    <location>
        <begin position="924"/>
        <end position="950"/>
    </location>
</feature>
<feature type="compositionally biased region" description="Pro residues" evidence="1">
    <location>
        <begin position="536"/>
        <end position="547"/>
    </location>
</feature>
<proteinExistence type="predicted"/>
<feature type="compositionally biased region" description="Polar residues" evidence="1">
    <location>
        <begin position="1036"/>
        <end position="1057"/>
    </location>
</feature>
<organism evidence="2 3">
    <name type="scientific">Eleginops maclovinus</name>
    <name type="common">Patagonian blennie</name>
    <name type="synonym">Eleginus maclovinus</name>
    <dbReference type="NCBI Taxonomy" id="56733"/>
    <lineage>
        <taxon>Eukaryota</taxon>
        <taxon>Metazoa</taxon>
        <taxon>Chordata</taxon>
        <taxon>Craniata</taxon>
        <taxon>Vertebrata</taxon>
        <taxon>Euteleostomi</taxon>
        <taxon>Actinopterygii</taxon>
        <taxon>Neopterygii</taxon>
        <taxon>Teleostei</taxon>
        <taxon>Neoteleostei</taxon>
        <taxon>Acanthomorphata</taxon>
        <taxon>Eupercaria</taxon>
        <taxon>Perciformes</taxon>
        <taxon>Notothenioidei</taxon>
        <taxon>Eleginopidae</taxon>
        <taxon>Eleginops</taxon>
    </lineage>
</organism>
<feature type="compositionally biased region" description="Polar residues" evidence="1">
    <location>
        <begin position="684"/>
        <end position="699"/>
    </location>
</feature>
<reference evidence="2 3" key="1">
    <citation type="journal article" date="2023" name="Genes (Basel)">
        <title>Chromosome-Level Genome Assembly and Circadian Gene Repertoire of the Patagonia Blennie Eleginops maclovinus-The Closest Ancestral Proxy of Antarctic Cryonotothenioids.</title>
        <authorList>
            <person name="Cheng C.C."/>
            <person name="Rivera-Colon A.G."/>
            <person name="Minhas B.F."/>
            <person name="Wilson L."/>
            <person name="Rayamajhi N."/>
            <person name="Vargas-Chacoff L."/>
            <person name="Catchen J.M."/>
        </authorList>
    </citation>
    <scope>NUCLEOTIDE SEQUENCE [LARGE SCALE GENOMIC DNA]</scope>
    <source>
        <strain evidence="2">JMC-PN-2008</strain>
    </source>
</reference>
<keyword evidence="3" id="KW-1185">Reference proteome</keyword>
<dbReference type="Proteomes" id="UP001346869">
    <property type="component" value="Unassembled WGS sequence"/>
</dbReference>
<sequence>MASQDSRDSKILLCLGLLLVAGSFSHCARLTKLKALDKLRGNSTTSSGQAKVSEQHHGRLLIGLFSREGVTKNLLDVDADYQDDMGWGEGYSKPNAERDSVAVDRLLKLEPKVECTGNSMRLEVQDAASTPGSLFFVDRGSRLSPLPLSKLPPSCGYTIKSSRRDLVLVAPYDGCFVALEEDCYVLPLRWCGLPVRMSCPIMKQSSPDPPMVTCHDQGMVVKTSWMVPVAKIGVKVNGNWEPLIKASARCGFSVVLHPEGVVISVHYAPCLDSKDGMYTLNLAGEGEIHISCPSLSPALMKNITQLNPSQSAVPKIPEKPDQGPEDIKGIKLPQPTTTPKPSPKTIPFVAPSAIQPETQVQQLFYPSFSYYPQPEKPTTAPEPEYPQGPVQQPFYPLPYYPQLKPFYPFPYDPQPKPEKPATAPETEKTTTGPEKPTAAPKPPQPDTPQSQVQWPSYPEPPKPDAPQGQVQHPFYPFPYYPQPGSEKPTTTQESEKPTKASKPPQPDTPQGQVQWPSYPFPYYPEAPQGQVQQPFYPFPYYPQPGPEKPTSSPEPKKPTAAPKPPRPDTPQGQPRRDKYRSPFTHSPTTLSQSLESQLLQGLKSQLQLPNLHSQTLLRAKYNGPPIQNLLSLIPRRAKYSILSTHSPTTLSQGLKSQPVPQNLRSQLQLPNLHSLKPHRAKYSSPFTHSPTTLSQSLESQLPQGLKSQLQFPNLHSQTLLRAKYNGPPIQNLLSLIHRRAKYSILSTHSPTTLSQGLKSQPVPQNLRSQLQLPNLHSLKPRRAKYSSPFTHSPTTLSQGLKSQPVHQNLRSQLQLPNLHSLKPRRDKYSSPFTHSPTTLSQSLESQLPQGLKSQLQLPNLHSQTFLRAKYNGPPIQNLLSLKPRRAKYSILSTHSPTTLSQGLKSQPVHQNLRSQVQLPNLHSLKPHRDKYSSPFTHSPTTLSQSLESQLPQGLKSQLQLPNLHSQAFLRAKYNGPPIQNLLSLKPRRAKYSILSTHSPTTLSQGLKSQPVHQNLRSQVQLPNLHSLKPHRDKYSSPFTHSPTTLSQSLESQLPQGLKSQLQLPDLNCQKPLRAKCNNPSTLSPTTLSQSLKRQLMLLNNS</sequence>
<dbReference type="EMBL" id="JAUZQC010000014">
    <property type="protein sequence ID" value="KAK5859501.1"/>
    <property type="molecule type" value="Genomic_DNA"/>
</dbReference>
<feature type="region of interest" description="Disordered" evidence="1">
    <location>
        <begin position="783"/>
        <end position="847"/>
    </location>
</feature>
<feature type="compositionally biased region" description="Polar residues" evidence="1">
    <location>
        <begin position="787"/>
        <end position="817"/>
    </location>
</feature>
<gene>
    <name evidence="2" type="ORF">PBY51_021054</name>
</gene>
<evidence type="ECO:0000313" key="2">
    <source>
        <dbReference type="EMBL" id="KAK5859501.1"/>
    </source>
</evidence>
<name>A0AAN7X8D2_ELEMC</name>